<dbReference type="InterPro" id="IPR005939">
    <property type="entry name" value="BLH_phosphatase-like"/>
</dbReference>
<dbReference type="AlphaFoldDB" id="A0A178HV67"/>
<gene>
    <name evidence="2" type="ORF">A3840_14095</name>
</gene>
<dbReference type="Gene3D" id="3.90.190.10">
    <property type="entry name" value="Protein tyrosine phosphatase superfamily"/>
    <property type="match status" value="1"/>
</dbReference>
<evidence type="ECO:0000313" key="2">
    <source>
        <dbReference type="EMBL" id="OAM75896.1"/>
    </source>
</evidence>
<dbReference type="RefSeq" id="WP_067458041.1">
    <property type="nucleotide sequence ID" value="NZ_LVVY01000103.1"/>
</dbReference>
<keyword evidence="3" id="KW-1185">Reference proteome</keyword>
<accession>A0A178HV67</accession>
<dbReference type="Pfam" id="PF04273">
    <property type="entry name" value="BLH_phosphatase"/>
    <property type="match status" value="1"/>
</dbReference>
<dbReference type="SUPFAM" id="SSF52799">
    <property type="entry name" value="(Phosphotyrosine protein) phosphatases II"/>
    <property type="match status" value="1"/>
</dbReference>
<dbReference type="InterPro" id="IPR029021">
    <property type="entry name" value="Prot-tyrosine_phosphatase-like"/>
</dbReference>
<feature type="domain" description="Beta-lactamase hydrolase-like protein phosphatase-like" evidence="1">
    <location>
        <begin position="2"/>
        <end position="110"/>
    </location>
</feature>
<dbReference type="Proteomes" id="UP000078389">
    <property type="component" value="Unassembled WGS sequence"/>
</dbReference>
<dbReference type="GO" id="GO:0016787">
    <property type="term" value="F:hydrolase activity"/>
    <property type="evidence" value="ECO:0007669"/>
    <property type="project" value="InterPro"/>
</dbReference>
<dbReference type="EMBL" id="LVVY01000103">
    <property type="protein sequence ID" value="OAM75896.1"/>
    <property type="molecule type" value="Genomic_DNA"/>
</dbReference>
<sequence length="138" mass="14406">MDLKRINDHVSVSGQIQPEDVATLKQLGFTAIVNNRPDGESPDQPEGAAIEAAAKAAGLAYHAIPLGRDGVNPDLVAQTRAALEGSAGPVFCYCRSGTRSTTLWALSQAGEMPAQDIIAQAAEAGYDMSHLAGYLGQK</sequence>
<dbReference type="OrthoDB" id="9805710at2"/>
<organism evidence="2 3">
    <name type="scientific">Devosia elaeis</name>
    <dbReference type="NCBI Taxonomy" id="1770058"/>
    <lineage>
        <taxon>Bacteria</taxon>
        <taxon>Pseudomonadati</taxon>
        <taxon>Pseudomonadota</taxon>
        <taxon>Alphaproteobacteria</taxon>
        <taxon>Hyphomicrobiales</taxon>
        <taxon>Devosiaceae</taxon>
        <taxon>Devosia</taxon>
    </lineage>
</organism>
<protein>
    <submittedName>
        <fullName evidence="2">TIGR01244 family protein</fullName>
    </submittedName>
</protein>
<evidence type="ECO:0000259" key="1">
    <source>
        <dbReference type="Pfam" id="PF04273"/>
    </source>
</evidence>
<dbReference type="NCBIfam" id="TIGR01244">
    <property type="entry name" value="TIGR01244 family sulfur transferase"/>
    <property type="match status" value="1"/>
</dbReference>
<comment type="caution">
    <text evidence="2">The sequence shown here is derived from an EMBL/GenBank/DDBJ whole genome shotgun (WGS) entry which is preliminary data.</text>
</comment>
<evidence type="ECO:0000313" key="3">
    <source>
        <dbReference type="Proteomes" id="UP000078389"/>
    </source>
</evidence>
<reference evidence="2 3" key="1">
    <citation type="submission" date="2016-03" db="EMBL/GenBank/DDBJ databases">
        <title>Genome sequencing of Devosia sp. S37.</title>
        <authorList>
            <person name="Mohd Nor M."/>
        </authorList>
    </citation>
    <scope>NUCLEOTIDE SEQUENCE [LARGE SCALE GENOMIC DNA]</scope>
    <source>
        <strain evidence="2 3">S37</strain>
    </source>
</reference>
<name>A0A178HV67_9HYPH</name>
<dbReference type="STRING" id="1770058.A3840_14095"/>
<proteinExistence type="predicted"/>